<name>A0A1Q2HRX5_9BACT</name>
<dbReference type="PROSITE" id="PS51318">
    <property type="entry name" value="TAT"/>
    <property type="match status" value="1"/>
</dbReference>
<evidence type="ECO:0000256" key="1">
    <source>
        <dbReference type="ARBA" id="ARBA00022485"/>
    </source>
</evidence>
<evidence type="ECO:0000256" key="5">
    <source>
        <dbReference type="ARBA" id="ARBA00023014"/>
    </source>
</evidence>
<dbReference type="KEGG" id="pbu:L21SP3_01846"/>
<dbReference type="Pfam" id="PF12831">
    <property type="entry name" value="FAD_oxidored"/>
    <property type="match status" value="1"/>
</dbReference>
<keyword evidence="7" id="KW-1185">Reference proteome</keyword>
<sequence length="598" mass="66947">MIKRRDFLKASAAAGISLNFSQPAAFGDSDKSSLLIEAVQFDNTGGWKIDTQFHNTLGFSYLLAHGMGSPVKNAQTKALFKKAGLYNVWVHTKDWCPGNWHAPGRFKLKVGGEYLNEIFGNKPGWKWHYGGKIQIRQGEALVELEDLTGFDGRCSAVYFTQDDNETPPNDREKLLRWRLNKNAGAKAAEKKKFDVVIAGGGISGCATALAAESQGLKTALIHNRPVLGGNASGEIRVHTLGLHGNAGDILSKIDTEHYPNGSEKAFHDDRKRTKNMNEAEGVSQFLMHTLISADSQGGEIKSIQAFEHLTGRRTIFEAEVFIDCTGDGWLGRLAGADWVYGREPESKYSEGWDKHGDLWCPEKADNRVMGTSVLWNTEKGSEEVQFPEVPWAMPVAKDHTSPSGEWYWEYSHNSLNQISDAEQIRDHFFRAIYGTYSNTIKQDKHKKRRLKWVGYNAGKRESARLLGDYIYTGNDAFESKKFNDAVAVEKRSIDVHYQRSLTGSKYDFLSEAIYRKPKEKFYYIPFRSLYSRNIGNLMMAGRCFSCSHIGLGGPRVMNTCGQMGAAAGFAAALCRKFDKSPRQVGKDHIGELRKLCKF</sequence>
<dbReference type="InterPro" id="IPR036188">
    <property type="entry name" value="FAD/NAD-bd_sf"/>
</dbReference>
<dbReference type="PANTHER" id="PTHR43498">
    <property type="entry name" value="FERREDOXIN:COB-COM HETERODISULFIDE REDUCTASE SUBUNIT A"/>
    <property type="match status" value="1"/>
</dbReference>
<dbReference type="AlphaFoldDB" id="A0A1Q2HRX5"/>
<gene>
    <name evidence="6" type="ORF">L21SP3_01846</name>
</gene>
<organism evidence="6 7">
    <name type="scientific">Sedimentisphaera cyanobacteriorum</name>
    <dbReference type="NCBI Taxonomy" id="1940790"/>
    <lineage>
        <taxon>Bacteria</taxon>
        <taxon>Pseudomonadati</taxon>
        <taxon>Planctomycetota</taxon>
        <taxon>Phycisphaerae</taxon>
        <taxon>Sedimentisphaerales</taxon>
        <taxon>Sedimentisphaeraceae</taxon>
        <taxon>Sedimentisphaera</taxon>
    </lineage>
</organism>
<evidence type="ECO:0000256" key="4">
    <source>
        <dbReference type="ARBA" id="ARBA00023004"/>
    </source>
</evidence>
<keyword evidence="2" id="KW-0479">Metal-binding</keyword>
<evidence type="ECO:0000256" key="2">
    <source>
        <dbReference type="ARBA" id="ARBA00022723"/>
    </source>
</evidence>
<dbReference type="GO" id="GO:0016491">
    <property type="term" value="F:oxidoreductase activity"/>
    <property type="evidence" value="ECO:0007669"/>
    <property type="project" value="UniProtKB-KW"/>
</dbReference>
<keyword evidence="3" id="KW-0560">Oxidoreductase</keyword>
<evidence type="ECO:0000256" key="3">
    <source>
        <dbReference type="ARBA" id="ARBA00023002"/>
    </source>
</evidence>
<evidence type="ECO:0000313" key="7">
    <source>
        <dbReference type="Proteomes" id="UP000188273"/>
    </source>
</evidence>
<proteinExistence type="predicted"/>
<dbReference type="InterPro" id="IPR006311">
    <property type="entry name" value="TAT_signal"/>
</dbReference>
<dbReference type="InterPro" id="IPR039650">
    <property type="entry name" value="HdrA-like"/>
</dbReference>
<dbReference type="SUPFAM" id="SSF51905">
    <property type="entry name" value="FAD/NAD(P)-binding domain"/>
    <property type="match status" value="1"/>
</dbReference>
<dbReference type="STRING" id="1940790.L21SP3_01846"/>
<reference evidence="7" key="1">
    <citation type="submission" date="2017-02" db="EMBL/GenBank/DDBJ databases">
        <title>Comparative genomics and description of representatives of a novel lineage of planctomycetes thriving in anoxic sediments.</title>
        <authorList>
            <person name="Spring S."/>
            <person name="Bunk B."/>
            <person name="Sproer C."/>
            <person name="Klenk H.-P."/>
        </authorList>
    </citation>
    <scope>NUCLEOTIDE SEQUENCE [LARGE SCALE GENOMIC DNA]</scope>
    <source>
        <strain evidence="7">L21-RPul-D3</strain>
    </source>
</reference>
<keyword evidence="1" id="KW-0004">4Fe-4S</keyword>
<keyword evidence="4" id="KW-0408">Iron</keyword>
<keyword evidence="5" id="KW-0411">Iron-sulfur</keyword>
<dbReference type="GO" id="GO:0051539">
    <property type="term" value="F:4 iron, 4 sulfur cluster binding"/>
    <property type="evidence" value="ECO:0007669"/>
    <property type="project" value="UniProtKB-KW"/>
</dbReference>
<dbReference type="Gene3D" id="3.50.50.60">
    <property type="entry name" value="FAD/NAD(P)-binding domain"/>
    <property type="match status" value="1"/>
</dbReference>
<dbReference type="EMBL" id="CP019633">
    <property type="protein sequence ID" value="AQQ10024.1"/>
    <property type="molecule type" value="Genomic_DNA"/>
</dbReference>
<evidence type="ECO:0000313" key="6">
    <source>
        <dbReference type="EMBL" id="AQQ10024.1"/>
    </source>
</evidence>
<dbReference type="PANTHER" id="PTHR43498:SF1">
    <property type="entry name" value="COB--COM HETERODISULFIDE REDUCTASE IRON-SULFUR SUBUNIT A"/>
    <property type="match status" value="1"/>
</dbReference>
<dbReference type="GO" id="GO:0046872">
    <property type="term" value="F:metal ion binding"/>
    <property type="evidence" value="ECO:0007669"/>
    <property type="project" value="UniProtKB-KW"/>
</dbReference>
<dbReference type="Proteomes" id="UP000188273">
    <property type="component" value="Chromosome"/>
</dbReference>
<dbReference type="OrthoDB" id="9780658at2"/>
<accession>A0A1Q2HRX5</accession>
<protein>
    <submittedName>
        <fullName evidence="6">FAD dependent oxidoreductase</fullName>
    </submittedName>
</protein>
<dbReference type="RefSeq" id="WP_077540879.1">
    <property type="nucleotide sequence ID" value="NZ_CP019633.1"/>
</dbReference>